<dbReference type="AlphaFoldDB" id="A0A6C0DWS1"/>
<reference evidence="1" key="1">
    <citation type="journal article" date="2020" name="Nature">
        <title>Giant virus diversity and host interactions through global metagenomics.</title>
        <authorList>
            <person name="Schulz F."/>
            <person name="Roux S."/>
            <person name="Paez-Espino D."/>
            <person name="Jungbluth S."/>
            <person name="Walsh D.A."/>
            <person name="Denef V.J."/>
            <person name="McMahon K.D."/>
            <person name="Konstantinidis K.T."/>
            <person name="Eloe-Fadrosh E.A."/>
            <person name="Kyrpides N.C."/>
            <person name="Woyke T."/>
        </authorList>
    </citation>
    <scope>NUCLEOTIDE SEQUENCE</scope>
    <source>
        <strain evidence="1">GVMAG-M-3300023174-75</strain>
    </source>
</reference>
<dbReference type="EMBL" id="MN739683">
    <property type="protein sequence ID" value="QHT20871.1"/>
    <property type="molecule type" value="Genomic_DNA"/>
</dbReference>
<sequence>MNTYKITIRRLIDKNHLLSYTKKNLEKLIAKFDYIQKAIITHKTYIPNAQVKPTKTQSLEFVCESLNILSESEFINFIETMHNYGFSSSKNNNIALIDLNTDYKIIYSYNFQSLTKQEIKERIKIENNSKYQTQILYCKPKIQI</sequence>
<accession>A0A6C0DWS1</accession>
<organism evidence="1">
    <name type="scientific">viral metagenome</name>
    <dbReference type="NCBI Taxonomy" id="1070528"/>
    <lineage>
        <taxon>unclassified sequences</taxon>
        <taxon>metagenomes</taxon>
        <taxon>organismal metagenomes</taxon>
    </lineage>
</organism>
<protein>
    <submittedName>
        <fullName evidence="1">Uncharacterized protein</fullName>
    </submittedName>
</protein>
<evidence type="ECO:0000313" key="1">
    <source>
        <dbReference type="EMBL" id="QHT20871.1"/>
    </source>
</evidence>
<name>A0A6C0DWS1_9ZZZZ</name>
<proteinExistence type="predicted"/>